<dbReference type="OrthoDB" id="10020791at2759"/>
<gene>
    <name evidence="2" type="ORF">KQP761_LOCUS14717</name>
    <name evidence="3" type="ORF">MBJ925_LOCUS19581</name>
    <name evidence="4" type="ORF">SMN809_LOCUS25434</name>
</gene>
<evidence type="ECO:0000313" key="4">
    <source>
        <dbReference type="EMBL" id="CAF4285078.1"/>
    </source>
</evidence>
<reference evidence="3" key="1">
    <citation type="submission" date="2021-02" db="EMBL/GenBank/DDBJ databases">
        <authorList>
            <person name="Nowell W R."/>
        </authorList>
    </citation>
    <scope>NUCLEOTIDE SEQUENCE</scope>
</reference>
<name>A0A816SK53_9BILA</name>
<dbReference type="Proteomes" id="UP000663824">
    <property type="component" value="Unassembled WGS sequence"/>
</dbReference>
<dbReference type="EMBL" id="CAJNRE010009905">
    <property type="protein sequence ID" value="CAF2086499.1"/>
    <property type="molecule type" value="Genomic_DNA"/>
</dbReference>
<evidence type="ECO:0000313" key="3">
    <source>
        <dbReference type="EMBL" id="CAF2086499.1"/>
    </source>
</evidence>
<dbReference type="EMBL" id="CAJOBI010033419">
    <property type="protein sequence ID" value="CAF4285078.1"/>
    <property type="molecule type" value="Genomic_DNA"/>
</dbReference>
<comment type="caution">
    <text evidence="3">The sequence shown here is derived from an EMBL/GenBank/DDBJ whole genome shotgun (WGS) entry which is preliminary data.</text>
</comment>
<proteinExistence type="predicted"/>
<evidence type="ECO:0000256" key="1">
    <source>
        <dbReference type="SAM" id="MobiDB-lite"/>
    </source>
</evidence>
<organism evidence="3 5">
    <name type="scientific">Rotaria magnacalcarata</name>
    <dbReference type="NCBI Taxonomy" id="392030"/>
    <lineage>
        <taxon>Eukaryota</taxon>
        <taxon>Metazoa</taxon>
        <taxon>Spiralia</taxon>
        <taxon>Gnathifera</taxon>
        <taxon>Rotifera</taxon>
        <taxon>Eurotatoria</taxon>
        <taxon>Bdelloidea</taxon>
        <taxon>Philodinida</taxon>
        <taxon>Philodinidae</taxon>
        <taxon>Rotaria</taxon>
    </lineage>
</organism>
<dbReference type="Proteomes" id="UP000663834">
    <property type="component" value="Unassembled WGS sequence"/>
</dbReference>
<sequence length="272" mass="30983">MSKKVVDTGRSVHRVDLSLPVVQTDSYEIFYTIPTQQTSRATLPRKPLVDNHRKALDQASRLRTSARLKQLMGPVFVNVFVDTTTMTAESISTMGDSASNPLMNSSYSNRAPKGLPMIHKVQKQKNTKDDCNRSRSSSDDRLLYESFGSFDTACNVHKAQSNNMWQNIHHPQLSSTKALHLRSNSKRSLASNEAQLKTQNTKSFDNLSHESAASTNEQLYEKIEQFTKTYFPIIQKIRHSCQCPESMNNRSNLNREQSRNFMPILSRTRVVR</sequence>
<evidence type="ECO:0000313" key="2">
    <source>
        <dbReference type="EMBL" id="CAF1502954.1"/>
    </source>
</evidence>
<dbReference type="Proteomes" id="UP000676336">
    <property type="component" value="Unassembled WGS sequence"/>
</dbReference>
<accession>A0A816SK53</accession>
<dbReference type="EMBL" id="CAJNOW010007083">
    <property type="protein sequence ID" value="CAF1502954.1"/>
    <property type="molecule type" value="Genomic_DNA"/>
</dbReference>
<dbReference type="AlphaFoldDB" id="A0A816SK53"/>
<evidence type="ECO:0000313" key="5">
    <source>
        <dbReference type="Proteomes" id="UP000663824"/>
    </source>
</evidence>
<feature type="compositionally biased region" description="Polar residues" evidence="1">
    <location>
        <begin position="186"/>
        <end position="210"/>
    </location>
</feature>
<feature type="region of interest" description="Disordered" evidence="1">
    <location>
        <begin position="182"/>
        <end position="210"/>
    </location>
</feature>
<protein>
    <submittedName>
        <fullName evidence="3">Uncharacterized protein</fullName>
    </submittedName>
</protein>